<dbReference type="Proteomes" id="UP000681722">
    <property type="component" value="Unassembled WGS sequence"/>
</dbReference>
<keyword evidence="6" id="KW-0256">Endoplasmic reticulum</keyword>
<evidence type="ECO:0000313" key="9">
    <source>
        <dbReference type="EMBL" id="CAF0769241.1"/>
    </source>
</evidence>
<dbReference type="PIRSF" id="PIRSF000332">
    <property type="entry name" value="FMO"/>
    <property type="match status" value="1"/>
</dbReference>
<name>A0A814C5W6_9BILA</name>
<evidence type="ECO:0000256" key="4">
    <source>
        <dbReference type="ARBA" id="ARBA00022857"/>
    </source>
</evidence>
<evidence type="ECO:0000256" key="1">
    <source>
        <dbReference type="ARBA" id="ARBA00009183"/>
    </source>
</evidence>
<reference evidence="10" key="1">
    <citation type="submission" date="2021-02" db="EMBL/GenBank/DDBJ databases">
        <authorList>
            <person name="Nowell W R."/>
        </authorList>
    </citation>
    <scope>NUCLEOTIDE SEQUENCE</scope>
</reference>
<dbReference type="EMBL" id="CAJOBC010002079">
    <property type="protein sequence ID" value="CAF3714382.1"/>
    <property type="molecule type" value="Genomic_DNA"/>
</dbReference>
<keyword evidence="6 8" id="KW-0472">Membrane</keyword>
<dbReference type="EMBL" id="CAJOBA010000688">
    <property type="protein sequence ID" value="CAF3549871.1"/>
    <property type="molecule type" value="Genomic_DNA"/>
</dbReference>
<dbReference type="Gene3D" id="3.50.50.60">
    <property type="entry name" value="FAD/NAD(P)-binding domain"/>
    <property type="match status" value="3"/>
</dbReference>
<evidence type="ECO:0000256" key="5">
    <source>
        <dbReference type="ARBA" id="ARBA00023002"/>
    </source>
</evidence>
<keyword evidence="4 6" id="KW-0521">NADP</keyword>
<keyword evidence="3 6" id="KW-0274">FAD</keyword>
<evidence type="ECO:0000313" key="11">
    <source>
        <dbReference type="EMBL" id="CAF3549871.1"/>
    </source>
</evidence>
<accession>A0A814C5W6</accession>
<dbReference type="Proteomes" id="UP000663829">
    <property type="component" value="Unassembled WGS sequence"/>
</dbReference>
<evidence type="ECO:0000256" key="7">
    <source>
        <dbReference type="RuleBase" id="RU361177"/>
    </source>
</evidence>
<dbReference type="GO" id="GO:0004499">
    <property type="term" value="F:N,N-dimethylaniline monooxygenase activity"/>
    <property type="evidence" value="ECO:0007669"/>
    <property type="project" value="UniProtKB-UniRule"/>
</dbReference>
<keyword evidence="8" id="KW-0812">Transmembrane</keyword>
<keyword evidence="2 6" id="KW-0285">Flavoprotein</keyword>
<protein>
    <recommendedName>
        <fullName evidence="7">Flavin-containing monooxygenase</fullName>
        <ecNumber evidence="7">1.-.-.-</ecNumber>
    </recommendedName>
</protein>
<dbReference type="Pfam" id="PF00743">
    <property type="entry name" value="FMO-like"/>
    <property type="match status" value="1"/>
</dbReference>
<evidence type="ECO:0000256" key="8">
    <source>
        <dbReference type="SAM" id="Phobius"/>
    </source>
</evidence>
<keyword evidence="13" id="KW-1185">Reference proteome</keyword>
<dbReference type="GO" id="GO:0005789">
    <property type="term" value="C:endoplasmic reticulum membrane"/>
    <property type="evidence" value="ECO:0007669"/>
    <property type="project" value="UniProtKB-SubCell"/>
</dbReference>
<dbReference type="InterPro" id="IPR036188">
    <property type="entry name" value="FAD/NAD-bd_sf"/>
</dbReference>
<keyword evidence="5 6" id="KW-0560">Oxidoreductase</keyword>
<dbReference type="Proteomes" id="UP000682733">
    <property type="component" value="Unassembled WGS sequence"/>
</dbReference>
<evidence type="ECO:0000313" key="13">
    <source>
        <dbReference type="Proteomes" id="UP000663829"/>
    </source>
</evidence>
<dbReference type="InterPro" id="IPR020946">
    <property type="entry name" value="Flavin_mOase-like"/>
</dbReference>
<evidence type="ECO:0000256" key="3">
    <source>
        <dbReference type="ARBA" id="ARBA00022827"/>
    </source>
</evidence>
<dbReference type="AlphaFoldDB" id="A0A814C5W6"/>
<dbReference type="EC" id="1.-.-.-" evidence="7"/>
<evidence type="ECO:0000256" key="2">
    <source>
        <dbReference type="ARBA" id="ARBA00022630"/>
    </source>
</evidence>
<dbReference type="GO" id="GO:0050661">
    <property type="term" value="F:NADP binding"/>
    <property type="evidence" value="ECO:0007669"/>
    <property type="project" value="InterPro"/>
</dbReference>
<comment type="cofactor">
    <cofactor evidence="6 7">
        <name>FAD</name>
        <dbReference type="ChEBI" id="CHEBI:57692"/>
    </cofactor>
</comment>
<dbReference type="EMBL" id="CAJNOQ010002079">
    <property type="protein sequence ID" value="CAF0937396.1"/>
    <property type="molecule type" value="Genomic_DNA"/>
</dbReference>
<keyword evidence="6 7" id="KW-0503">Monooxygenase</keyword>
<sequence>MNNSNSSKHRKVNVGIIGGGASGLVTLKELLAEGHQGTVFEKSSNIGGIFNTVYQQGQMVSSNLVTMFGDFVGDEREYNDLLKSPRMWTFIEYSKYLVDYAEKFHLIEHIKLNSAVKSVWRRLEDGKWNVEINDEAQSIYEFDRLAVCSGTHQLRSMPKFKGVTKFQGKIKHLQDVCTFEEFRDKRCCIVGSGESASDMALASAKYGKQSFLSIRQDHGVIVKRYGTGSYGPADLGTNRVRYSIPFRLGLLHVSIMLIPRLLLSFVTPADTLEKRIIRKQHEMNFSQLRTSHFRNTYGTKNAGLVEAILEYHCQRKPAIKELRERTIVFDDNTEEECDEIVCCTGYENEFSFLLHTGDELLMKVANDARIPHNLYKHCIHPEIGDQLFFIGFVRPCFGAIPPLAEMQARWFALLCSEKLSLPPKETMYQHSQLYVKYLEEYFTPYRTDRIVNLTDFISYSDDLARLLGCRPNFVEMFFKQPKLWLKCQLGPMLNAQYRLCGPHANRKQAEEIILQSKWVYYDFYIYIELFLLFFSSLFYLLFGIKKCKPNIWYPIVDDTKHEAKRK</sequence>
<comment type="subcellular location">
    <subcellularLocation>
        <location evidence="6">Endoplasmic reticulum membrane</location>
    </subcellularLocation>
</comment>
<dbReference type="InterPro" id="IPR000960">
    <property type="entry name" value="Flavin_mOase"/>
</dbReference>
<dbReference type="InterPro" id="IPR050346">
    <property type="entry name" value="FMO-like"/>
</dbReference>
<proteinExistence type="inferred from homology"/>
<dbReference type="PANTHER" id="PTHR23023">
    <property type="entry name" value="DIMETHYLANILINE MONOOXYGENASE"/>
    <property type="match status" value="1"/>
</dbReference>
<dbReference type="OrthoDB" id="66881at2759"/>
<dbReference type="SUPFAM" id="SSF51905">
    <property type="entry name" value="FAD/NAD(P)-binding domain"/>
    <property type="match status" value="2"/>
</dbReference>
<dbReference type="EMBL" id="CAJNOK010000688">
    <property type="protein sequence ID" value="CAF0769241.1"/>
    <property type="molecule type" value="Genomic_DNA"/>
</dbReference>
<dbReference type="PRINTS" id="PR00370">
    <property type="entry name" value="FMOXYGENASE"/>
</dbReference>
<gene>
    <name evidence="10" type="ORF">GPM918_LOCUS10518</name>
    <name evidence="9" type="ORF">OVA965_LOCUS2991</name>
    <name evidence="12" type="ORF">SRO942_LOCUS10519</name>
    <name evidence="11" type="ORF">TMI583_LOCUS2990</name>
</gene>
<keyword evidence="8" id="KW-1133">Transmembrane helix</keyword>
<evidence type="ECO:0000256" key="6">
    <source>
        <dbReference type="PIRNR" id="PIRNR000332"/>
    </source>
</evidence>
<evidence type="ECO:0000313" key="12">
    <source>
        <dbReference type="EMBL" id="CAF3714382.1"/>
    </source>
</evidence>
<feature type="transmembrane region" description="Helical" evidence="8">
    <location>
        <begin position="523"/>
        <end position="542"/>
    </location>
</feature>
<comment type="caution">
    <text evidence="10">The sequence shown here is derived from an EMBL/GenBank/DDBJ whole genome shotgun (WGS) entry which is preliminary data.</text>
</comment>
<dbReference type="Proteomes" id="UP000677228">
    <property type="component" value="Unassembled WGS sequence"/>
</dbReference>
<organism evidence="10 13">
    <name type="scientific">Didymodactylos carnosus</name>
    <dbReference type="NCBI Taxonomy" id="1234261"/>
    <lineage>
        <taxon>Eukaryota</taxon>
        <taxon>Metazoa</taxon>
        <taxon>Spiralia</taxon>
        <taxon>Gnathifera</taxon>
        <taxon>Rotifera</taxon>
        <taxon>Eurotatoria</taxon>
        <taxon>Bdelloidea</taxon>
        <taxon>Philodinida</taxon>
        <taxon>Philodinidae</taxon>
        <taxon>Didymodactylos</taxon>
    </lineage>
</organism>
<comment type="similarity">
    <text evidence="1 6 7">Belongs to the FMO family.</text>
</comment>
<evidence type="ECO:0000313" key="10">
    <source>
        <dbReference type="EMBL" id="CAF0937396.1"/>
    </source>
</evidence>
<dbReference type="GO" id="GO:0050660">
    <property type="term" value="F:flavin adenine dinucleotide binding"/>
    <property type="evidence" value="ECO:0007669"/>
    <property type="project" value="InterPro"/>
</dbReference>